<proteinExistence type="predicted"/>
<evidence type="ECO:0000313" key="4">
    <source>
        <dbReference type="Proteomes" id="UP000503129"/>
    </source>
</evidence>
<keyword evidence="4" id="KW-1185">Reference proteome</keyword>
<dbReference type="InterPro" id="IPR008638">
    <property type="entry name" value="FhaB/CdiA-like_TPS"/>
</dbReference>
<dbReference type="Gene3D" id="2.160.20.10">
    <property type="entry name" value="Single-stranded right-handed beta-helix, Pectin lyase-like"/>
    <property type="match status" value="2"/>
</dbReference>
<protein>
    <recommendedName>
        <fullName evidence="2">Filamentous haemagglutinin FhaB/tRNA nuclease CdiA-like TPS domain-containing protein</fullName>
    </recommendedName>
</protein>
<dbReference type="SUPFAM" id="SSF51126">
    <property type="entry name" value="Pectin lyase-like"/>
    <property type="match status" value="2"/>
</dbReference>
<reference evidence="3 4" key="1">
    <citation type="submission" date="2018-06" db="EMBL/GenBank/DDBJ databases">
        <title>Comparative genomics of Brasilonema spp. strains.</title>
        <authorList>
            <person name="Alvarenga D.O."/>
            <person name="Fiore M.F."/>
            <person name="Varani A.M."/>
        </authorList>
    </citation>
    <scope>NUCLEOTIDE SEQUENCE [LARGE SCALE GENOMIC DNA]</scope>
    <source>
        <strain evidence="3 4">CENA114</strain>
    </source>
</reference>
<dbReference type="NCBIfam" id="TIGR01901">
    <property type="entry name" value="adhes_NPXG"/>
    <property type="match status" value="1"/>
</dbReference>
<keyword evidence="1" id="KW-0732">Signal</keyword>
<dbReference type="AlphaFoldDB" id="A0A856MEE7"/>
<dbReference type="Pfam" id="PF05860">
    <property type="entry name" value="TPS"/>
    <property type="match status" value="1"/>
</dbReference>
<evidence type="ECO:0000313" key="3">
    <source>
        <dbReference type="EMBL" id="QDL08499.1"/>
    </source>
</evidence>
<feature type="domain" description="Filamentous haemagglutinin FhaB/tRNA nuclease CdiA-like TPS" evidence="2">
    <location>
        <begin position="39"/>
        <end position="150"/>
    </location>
</feature>
<dbReference type="EMBL" id="CP030118">
    <property type="protein sequence ID" value="QDL08499.1"/>
    <property type="molecule type" value="Genomic_DNA"/>
</dbReference>
<dbReference type="InterPro" id="IPR011050">
    <property type="entry name" value="Pectin_lyase_fold/virulence"/>
</dbReference>
<evidence type="ECO:0000256" key="1">
    <source>
        <dbReference type="SAM" id="SignalP"/>
    </source>
</evidence>
<evidence type="ECO:0000259" key="2">
    <source>
        <dbReference type="SMART" id="SM00912"/>
    </source>
</evidence>
<dbReference type="Proteomes" id="UP000503129">
    <property type="component" value="Chromosome"/>
</dbReference>
<dbReference type="SMART" id="SM00912">
    <property type="entry name" value="Haemagg_act"/>
    <property type="match status" value="1"/>
</dbReference>
<dbReference type="KEGG" id="bsen:DP114_11860"/>
<accession>A0A856MEE7</accession>
<sequence length="722" mass="72464">MMKQGWHSLILFTLPLCAIGSLTFLDTATAQQVTQQVTPDGTVSTTVTTPDGRNFTINDGTRREGNLFHSFKEFSVPTGGSANFNNAADVQNIIGRVTGGSVSNIDGLIRTVGKANLFLLNPAGIIFGPNASLNIGGSFFGTTANSFLFDNNFEFSATNPQAPPLLTINVPIGLGFRNNPQPIRVQGSGQSEGTDGATRSFSNPTLAVNPGKTLALVGGNVSLEGGVLNASGGQVLLGGLAAEGTVGLNFTDNNFNFPTNVARADVFLGKGNGIDDLGAGINVITNDQTGGSITINARNIDISNESLLTAGIAANSGTVNTIAGDIRLNATGDIKINQSRIENNVNQGSRALRSGNIDITASTLSLTEGAQLSGSTYGQGNGGNITISASDTVSFSGVNPINGNPTAAFSNVNAGGIGNGGEINITAGSLELTNGGQLNAFVRGASGTTAGGNGNAGNVKLNIRNGITIAGVSNEGLRSSINSDVESGAQGNGGNIELQARSVSVTDGAQLSASTSGQGNGGNITINASDTVSLAGDGTLVISDVNKVDTEQLKRQGGDIIITTGTLSVTDGAQLSASTYGLGDAGNIRINASDTVSFSGVNPINGNPTAAFSNVNAGGVGNGGEINITAGSLELTNGGQLNAFVRAASGTTAGGNGNAGNVKLDIRNGITIAGVSNRRDVNGNFQRSSINSNVESGAQGKGGNIELQARTVSVADGGLLSG</sequence>
<dbReference type="RefSeq" id="WP_172195199.1">
    <property type="nucleotide sequence ID" value="NZ_CAWOXK010000001.1"/>
</dbReference>
<feature type="chain" id="PRO_5032754617" description="Filamentous haemagglutinin FhaB/tRNA nuclease CdiA-like TPS domain-containing protein" evidence="1">
    <location>
        <begin position="19"/>
        <end position="722"/>
    </location>
</feature>
<name>A0A856MEE7_9CYAN</name>
<dbReference type="InterPro" id="IPR012334">
    <property type="entry name" value="Pectin_lyas_fold"/>
</dbReference>
<feature type="signal peptide" evidence="1">
    <location>
        <begin position="1"/>
        <end position="18"/>
    </location>
</feature>
<organism evidence="3 4">
    <name type="scientific">Brasilonema sennae CENA114</name>
    <dbReference type="NCBI Taxonomy" id="415709"/>
    <lineage>
        <taxon>Bacteria</taxon>
        <taxon>Bacillati</taxon>
        <taxon>Cyanobacteriota</taxon>
        <taxon>Cyanophyceae</taxon>
        <taxon>Nostocales</taxon>
        <taxon>Scytonemataceae</taxon>
        <taxon>Brasilonema</taxon>
        <taxon>Bromeliae group (in: Brasilonema)</taxon>
    </lineage>
</organism>
<gene>
    <name evidence="3" type="ORF">DP114_11860</name>
</gene>